<reference evidence="4" key="6">
    <citation type="journal article" date="2008" name="Nucleic Acids Res.">
        <title>The rice annotation project database (RAP-DB): 2008 update.</title>
        <authorList>
            <consortium name="The rice annotation project (RAP)"/>
        </authorList>
    </citation>
    <scope>GENOME REANNOTATION</scope>
    <source>
        <strain evidence="4">cv. Nipponbare</strain>
    </source>
</reference>
<reference evidence="3" key="4">
    <citation type="journal article" date="2007" name="Genome Res.">
        <title>Curated Genome Annotation of Oryza sativa ssp. japonica and Comparative Genome Analysis with Arabidopsis thaliana.</title>
        <authorList>
            <consortium name="The Rice Annotation Project (RAP)"/>
            <person name="Itoh T."/>
            <person name="Tanaka T."/>
            <person name="Barrero R.A."/>
            <person name="Yamasaki C."/>
            <person name="Fujii Y."/>
            <person name="Hilton P.B."/>
            <person name="Antonio B.A."/>
            <person name="Aono H."/>
            <person name="Apweiler R."/>
            <person name="Bruskiewich R."/>
            <person name="Bureau T."/>
            <person name="Burr F."/>
            <person name="Costa de Oliveira A."/>
            <person name="Fuks G."/>
            <person name="Habara T."/>
            <person name="Haberer G."/>
            <person name="Han B."/>
            <person name="Harada E."/>
            <person name="Hiraki A.T."/>
            <person name="Hirochika H."/>
            <person name="Hoen D."/>
            <person name="Hokari H."/>
            <person name="Hosokawa S."/>
            <person name="Hsing Y."/>
            <person name="Ikawa H."/>
            <person name="Ikeo K."/>
            <person name="Imanishi T."/>
            <person name="Ito Y."/>
            <person name="Jaiswal P."/>
            <person name="Kanno M."/>
            <person name="Kawahara Y."/>
            <person name="Kawamura T."/>
            <person name="Kawashima H."/>
            <person name="Khurana J.P."/>
            <person name="Kikuchi S."/>
            <person name="Komatsu S."/>
            <person name="Koyanagi K.O."/>
            <person name="Kubooka H."/>
            <person name="Lieberherr D."/>
            <person name="Lin Y.C."/>
            <person name="Lonsdale D."/>
            <person name="Matsumoto T."/>
            <person name="Matsuya A."/>
            <person name="McCombie W.R."/>
            <person name="Messing J."/>
            <person name="Miyao A."/>
            <person name="Mulder N."/>
            <person name="Nagamura Y."/>
            <person name="Nam J."/>
            <person name="Namiki N."/>
            <person name="Numa H."/>
            <person name="Nurimoto S."/>
            <person name="O'donovan C."/>
            <person name="Ohyanagi H."/>
            <person name="Okido T."/>
            <person name="Oota S."/>
            <person name="Osato N."/>
            <person name="Palmer L.E."/>
            <person name="Quetier F."/>
            <person name="Raghuvanshi S."/>
            <person name="Saichi N."/>
            <person name="Sakai H."/>
            <person name="Sakai Y."/>
            <person name="Sakata K."/>
            <person name="Sakurai T."/>
            <person name="Sato F."/>
            <person name="Sato Y."/>
            <person name="Schoof H."/>
            <person name="Seki M."/>
            <person name="Shibata M."/>
            <person name="Shimizu Y."/>
            <person name="Shinozaki K."/>
            <person name="Shinso Y."/>
            <person name="Singh N.K."/>
            <person name="Smith-White B."/>
            <person name="Takeda J."/>
            <person name="Tanino M."/>
            <person name="Tatusova T."/>
            <person name="Thongjuea S."/>
            <person name="Todokoro F."/>
            <person name="Tsugane M."/>
            <person name="Tyagi A.K."/>
            <person name="Vanavichit A."/>
            <person name="Wang A."/>
            <person name="Wing R.A."/>
            <person name="Yamaguchi K."/>
            <person name="Yamamoto M."/>
            <person name="Yamamoto N."/>
            <person name="Yu Y."/>
            <person name="Zhang H."/>
            <person name="Zhao Q."/>
            <person name="Higo K."/>
            <person name="Burr B."/>
            <person name="Gojobori T."/>
            <person name="Sasaki T."/>
        </authorList>
    </citation>
    <scope>NUCLEOTIDE SEQUENCE</scope>
</reference>
<reference evidence="3" key="3">
    <citation type="journal article" date="2006" name="Nucleic Acids Res.">
        <title>The Rice Annotation Project Database (RAP-DB): hub for Oryza sativa ssp. japonica genome information.</title>
        <authorList>
            <person name="Ohyanagi H."/>
            <person name="Tanaka T."/>
            <person name="Sakai H."/>
            <person name="Shigemoto Y."/>
            <person name="Yamaguchi K."/>
            <person name="Habara T."/>
            <person name="Fujii Y."/>
            <person name="Antonio B.A."/>
            <person name="Nagamura Y."/>
            <person name="Imanishi T."/>
            <person name="Ikeo K."/>
            <person name="Itoh T."/>
            <person name="Gojobori T."/>
            <person name="Sasaki T."/>
        </authorList>
    </citation>
    <scope>NUCLEOTIDE SEQUENCE</scope>
</reference>
<gene>
    <name evidence="3" type="ordered locus">Os01g0549100</name>
    <name evidence="1" type="ORF">B1156H12.3</name>
    <name evidence="2" type="ORF">OSJNBa0042P21.39</name>
</gene>
<reference evidence="2" key="1">
    <citation type="journal article" date="2002" name="Nature">
        <title>The genome sequence and structure of rice chromosome 1.</title>
        <authorList>
            <person name="Sasaki T."/>
            <person name="Matsumoto T."/>
            <person name="Yamamoto K."/>
            <person name="Sakata K."/>
            <person name="Baba T."/>
            <person name="Katayose Y."/>
            <person name="Wu J."/>
            <person name="Niimura Y."/>
            <person name="Cheng Z."/>
            <person name="Nagamura Y."/>
            <person name="Antonio B.A."/>
            <person name="Kanamori H."/>
            <person name="Hosokawa S."/>
            <person name="Masukawa M."/>
            <person name="Arikawa K."/>
            <person name="Chiden Y."/>
            <person name="Hayashi M."/>
            <person name="Okamoto M."/>
            <person name="Ando T."/>
            <person name="Aoki H."/>
            <person name="Arita K."/>
            <person name="Hamada M."/>
            <person name="Harada C."/>
            <person name="Hijishita S."/>
            <person name="Honda M."/>
            <person name="Ichikawa Y."/>
            <person name="Idonuma A."/>
            <person name="Iijima M."/>
            <person name="Ikeda M."/>
            <person name="Ikeno M."/>
            <person name="Itoh S."/>
            <person name="Itoh T."/>
            <person name="Itoh Y."/>
            <person name="Itoh Y."/>
            <person name="Iwabuchi A."/>
            <person name="Kamiya K."/>
            <person name="Karasawa W."/>
            <person name="Katagiri S."/>
            <person name="Kikuta A."/>
            <person name="Kobayashi N."/>
            <person name="Kono I."/>
            <person name="Machita K."/>
            <person name="Maehara T."/>
            <person name="Mizuno H."/>
            <person name="Mizubayashi T."/>
            <person name="Mukai Y."/>
            <person name="Nagasaki H."/>
            <person name="Nakashima M."/>
            <person name="Nakama Y."/>
            <person name="Nakamichi Y."/>
            <person name="Nakamura M."/>
            <person name="Namiki N."/>
            <person name="Negishi M."/>
            <person name="Ohta I."/>
            <person name="Ono N."/>
            <person name="Saji S."/>
            <person name="Sakai K."/>
            <person name="Shibata M."/>
            <person name="Shimokawa T."/>
            <person name="Shomura A."/>
            <person name="Song J."/>
            <person name="Takazaki Y."/>
            <person name="Terasawa K."/>
            <person name="Tsuji K."/>
            <person name="Waki K."/>
            <person name="Yamagata H."/>
            <person name="Yamane H."/>
            <person name="Yoshiki S."/>
            <person name="Yoshihara R."/>
            <person name="Yukawa K."/>
            <person name="Zhong H."/>
            <person name="Iwama H."/>
            <person name="Endo T."/>
            <person name="Ito H."/>
            <person name="Hahn J.H."/>
            <person name="Kim H.I."/>
            <person name="Eun M.Y."/>
            <person name="Yano M."/>
            <person name="Jiang J."/>
            <person name="Gojobori T."/>
        </authorList>
    </citation>
    <scope>NUCLEOTIDE SEQUENCE</scope>
</reference>
<reference evidence="3" key="7">
    <citation type="submission" date="2012-08" db="EMBL/GenBank/DDBJ databases">
        <title>Oryza sativa nipponbare(GA3) genomic DNA, chromosome 1.</title>
        <authorList>
            <consortium name="IRGSP(International Rice Genome Sequencing Project)"/>
        </authorList>
    </citation>
    <scope>NUCLEOTIDE SEQUENCE</scope>
</reference>
<dbReference type="Proteomes" id="UP000000763">
    <property type="component" value="Chromosome 1"/>
</dbReference>
<protein>
    <submittedName>
        <fullName evidence="3">Os01g0549100 protein</fullName>
    </submittedName>
</protein>
<name>Q5JJQ8_ORYSJ</name>
<dbReference type="EMBL" id="AP004225">
    <property type="protein sequence ID" value="BAD88047.1"/>
    <property type="molecule type" value="Genomic_DNA"/>
</dbReference>
<sequence length="78" mass="8969">MAIGVATFATLTLEKPMLELLMSTSLVFWRWMPSVLRLSPGDDMVMFFTLMPPELSNFRWHCGLLVILILRTLTLKLL</sequence>
<evidence type="ECO:0000313" key="1">
    <source>
        <dbReference type="EMBL" id="BAD88047.1"/>
    </source>
</evidence>
<dbReference type="KEGG" id="dosa:Os01g0549100"/>
<dbReference type="EMBL" id="AP008207">
    <property type="protein sequence ID" value="BAH91139.1"/>
    <property type="molecule type" value="Genomic_DNA"/>
</dbReference>
<reference evidence="3" key="5">
    <citation type="journal article" date="2008" name="Nucleic Acids Res.">
        <title>The Rice Annotation Project Database (RAP-DB): 2008 update.</title>
        <authorList>
            <consortium name="The Rice Annotation Project (RAP)"/>
            <person name="Tanaka T."/>
            <person name="Antonio B.A."/>
            <person name="Kikuchi S."/>
            <person name="Matsumoto T."/>
            <person name="Nagamura Y."/>
            <person name="Numa H."/>
            <person name="Sakai H."/>
            <person name="Wu J."/>
            <person name="Itoh T."/>
            <person name="Sasaki T."/>
            <person name="Aono R."/>
            <person name="Fujii Y."/>
            <person name="Habara T."/>
            <person name="Harada E."/>
            <person name="Kanno M."/>
            <person name="Kawahara Y."/>
            <person name="Kawashima H."/>
            <person name="Kubooka H."/>
            <person name="Matsuya A."/>
            <person name="Nakaoka H."/>
            <person name="Saichi N."/>
            <person name="Sanbonmatsu R."/>
            <person name="Sato Y."/>
            <person name="Shinso Y."/>
            <person name="Suzuki M."/>
            <person name="Takeda J."/>
            <person name="Tanino M."/>
            <person name="Todokoro F."/>
            <person name="Yamaguchi K."/>
            <person name="Yamamoto N."/>
            <person name="Yamasaki C."/>
            <person name="Imanishi T."/>
            <person name="Okido T."/>
            <person name="Tada M."/>
            <person name="Ikeo K."/>
            <person name="Tateno Y."/>
            <person name="Gojobori T."/>
            <person name="Lin Y.C."/>
            <person name="Wei F.J."/>
            <person name="Hsing Y.I."/>
            <person name="Zhao Q."/>
            <person name="Han B."/>
            <person name="Kramer M.R."/>
            <person name="McCombie R.W."/>
            <person name="Lonsdale D."/>
            <person name="O'Donovan C.C."/>
            <person name="Whitfield E.J."/>
            <person name="Apweiler R."/>
            <person name="Koyanagi K.O."/>
            <person name="Khurana J.P."/>
            <person name="Raghuvanshi S."/>
            <person name="Singh N.K."/>
            <person name="Tyagi A.K."/>
            <person name="Haberer G."/>
            <person name="Fujisawa M."/>
            <person name="Hosokawa S."/>
            <person name="Ito Y."/>
            <person name="Ikawa H."/>
            <person name="Shibata M."/>
            <person name="Yamamoto M."/>
            <person name="Bruskiewich R.M."/>
            <person name="Hoen D.R."/>
            <person name="Bureau TE."/>
            <person name="Namiki N."/>
            <person name="Ohyanagi H."/>
            <person name="Sakai Y."/>
            <person name="Nobushima S."/>
            <person name="Sakata K."/>
            <person name="Barrero R.A."/>
            <person name="Sato Y."/>
            <person name="Souvorov A."/>
            <person name="Smith-White B."/>
            <person name="Tatusova T."/>
            <person name="An S."/>
            <person name="An G."/>
            <person name="OOta S."/>
            <person name="Fuks G."/>
            <person name="Messing J."/>
            <person name="Christie K.R."/>
            <person name="Lieberherr D."/>
            <person name="Kim H."/>
            <person name="Zuccolo A."/>
            <person name="Wing R.A."/>
            <person name="Nobuta K."/>
            <person name="Green P.J."/>
            <person name="Lu C."/>
            <person name="Meyers BC."/>
            <person name="Chaparro C."/>
            <person name="Piegu B."/>
            <person name="Panaud O."/>
            <person name="Echeverria M."/>
        </authorList>
    </citation>
    <scope>NUCLEOTIDE SEQUENCE</scope>
</reference>
<evidence type="ECO:0000313" key="4">
    <source>
        <dbReference type="Proteomes" id="UP000000763"/>
    </source>
</evidence>
<dbReference type="AlphaFoldDB" id="Q5JJQ8"/>
<accession>Q5JJQ8</accession>
<evidence type="ECO:0000313" key="2">
    <source>
        <dbReference type="EMBL" id="BAD88299.1"/>
    </source>
</evidence>
<reference evidence="3 4" key="2">
    <citation type="journal article" date="2005" name="Nature">
        <title>The map-based sequence of the rice genome.</title>
        <authorList>
            <consortium name="International rice genome sequencing project (IRGSP)"/>
            <person name="Matsumoto T."/>
            <person name="Wu J."/>
            <person name="Kanamori H."/>
            <person name="Katayose Y."/>
            <person name="Fujisawa M."/>
            <person name="Namiki N."/>
            <person name="Mizuno H."/>
            <person name="Yamamoto K."/>
            <person name="Antonio B.A."/>
            <person name="Baba T."/>
            <person name="Sakata K."/>
            <person name="Nagamura Y."/>
            <person name="Aoki H."/>
            <person name="Arikawa K."/>
            <person name="Arita K."/>
            <person name="Bito T."/>
            <person name="Chiden Y."/>
            <person name="Fujitsuka N."/>
            <person name="Fukunaka R."/>
            <person name="Hamada M."/>
            <person name="Harada C."/>
            <person name="Hayashi A."/>
            <person name="Hijishita S."/>
            <person name="Honda M."/>
            <person name="Hosokawa S."/>
            <person name="Ichikawa Y."/>
            <person name="Idonuma A."/>
            <person name="Iijima M."/>
            <person name="Ikeda M."/>
            <person name="Ikeno M."/>
            <person name="Ito K."/>
            <person name="Ito S."/>
            <person name="Ito T."/>
            <person name="Ito Y."/>
            <person name="Ito Y."/>
            <person name="Iwabuchi A."/>
            <person name="Kamiya K."/>
            <person name="Karasawa W."/>
            <person name="Kurita K."/>
            <person name="Katagiri S."/>
            <person name="Kikuta A."/>
            <person name="Kobayashi H."/>
            <person name="Kobayashi N."/>
            <person name="Machita K."/>
            <person name="Maehara T."/>
            <person name="Masukawa M."/>
            <person name="Mizubayashi T."/>
            <person name="Mukai Y."/>
            <person name="Nagasaki H."/>
            <person name="Nagata Y."/>
            <person name="Naito S."/>
            <person name="Nakashima M."/>
            <person name="Nakama Y."/>
            <person name="Nakamichi Y."/>
            <person name="Nakamura M."/>
            <person name="Meguro A."/>
            <person name="Negishi M."/>
            <person name="Ohta I."/>
            <person name="Ohta T."/>
            <person name="Okamoto M."/>
            <person name="Ono N."/>
            <person name="Saji S."/>
            <person name="Sakaguchi M."/>
            <person name="Sakai K."/>
            <person name="Shibata M."/>
            <person name="Shimokawa T."/>
            <person name="Song J."/>
            <person name="Takazaki Y."/>
            <person name="Terasawa K."/>
            <person name="Tsugane M."/>
            <person name="Tsuji K."/>
            <person name="Ueda S."/>
            <person name="Waki K."/>
            <person name="Yamagata H."/>
            <person name="Yamamoto M."/>
            <person name="Yamamoto S."/>
            <person name="Yamane H."/>
            <person name="Yoshiki S."/>
            <person name="Yoshihara R."/>
            <person name="Yukawa K."/>
            <person name="Zhong H."/>
            <person name="Yano M."/>
            <person name="Yuan Q."/>
            <person name="Ouyang S."/>
            <person name="Liu J."/>
            <person name="Jones K.M."/>
            <person name="Gansberger K."/>
            <person name="Moffat K."/>
            <person name="Hill J."/>
            <person name="Bera J."/>
            <person name="Fadrosh D."/>
            <person name="Jin S."/>
            <person name="Johri S."/>
            <person name="Kim M."/>
            <person name="Overton L."/>
            <person name="Reardon M."/>
            <person name="Tsitrin T."/>
            <person name="Vuong H."/>
            <person name="Weaver B."/>
            <person name="Ciecko A."/>
            <person name="Tallon L."/>
            <person name="Jackson J."/>
            <person name="Pai G."/>
            <person name="Aken S.V."/>
            <person name="Utterback T."/>
            <person name="Reidmuller S."/>
            <person name="Feldblyum T."/>
            <person name="Hsiao J."/>
            <person name="Zismann V."/>
            <person name="Iobst S."/>
            <person name="de Vazeille A.R."/>
            <person name="Buell C.R."/>
            <person name="Ying K."/>
            <person name="Li Y."/>
            <person name="Lu T."/>
            <person name="Huang Y."/>
            <person name="Zhao Q."/>
            <person name="Feng Q."/>
            <person name="Zhang L."/>
            <person name="Zhu J."/>
            <person name="Weng Q."/>
            <person name="Mu J."/>
            <person name="Lu Y."/>
            <person name="Fan D."/>
            <person name="Liu Y."/>
            <person name="Guan J."/>
            <person name="Zhang Y."/>
            <person name="Yu S."/>
            <person name="Liu X."/>
            <person name="Zhang Y."/>
            <person name="Hong G."/>
            <person name="Han B."/>
            <person name="Choisne N."/>
            <person name="Demange N."/>
            <person name="Orjeda G."/>
            <person name="Samain S."/>
            <person name="Cattolico L."/>
            <person name="Pelletier E."/>
            <person name="Couloux A."/>
            <person name="Segurens B."/>
            <person name="Wincker P."/>
            <person name="D'Hont A."/>
            <person name="Scarpelli C."/>
            <person name="Weissenbach J."/>
            <person name="Salanoubat M."/>
            <person name="Quetier F."/>
            <person name="Yu Y."/>
            <person name="Kim H.R."/>
            <person name="Rambo T."/>
            <person name="Currie J."/>
            <person name="Collura K."/>
            <person name="Luo M."/>
            <person name="Yang T."/>
            <person name="Ammiraju J.S.S."/>
            <person name="Engler F."/>
            <person name="Soderlund C."/>
            <person name="Wing R.A."/>
            <person name="Palmer L.E."/>
            <person name="de la Bastide M."/>
            <person name="Spiegel L."/>
            <person name="Nascimento L."/>
            <person name="Zutavern T."/>
            <person name="O'Shaughnessy A."/>
            <person name="Dike S."/>
            <person name="Dedhia N."/>
            <person name="Preston R."/>
            <person name="Balija V."/>
            <person name="McCombie W.R."/>
            <person name="Chow T."/>
            <person name="Chen H."/>
            <person name="Chung M."/>
            <person name="Chen C."/>
            <person name="Shaw J."/>
            <person name="Wu H."/>
            <person name="Hsiao K."/>
            <person name="Chao Y."/>
            <person name="Chu M."/>
            <person name="Cheng C."/>
            <person name="Hour A."/>
            <person name="Lee P."/>
            <person name="Lin S."/>
            <person name="Lin Y."/>
            <person name="Liou J."/>
            <person name="Liu S."/>
            <person name="Hsing Y."/>
            <person name="Raghuvanshi S."/>
            <person name="Mohanty A."/>
            <person name="Bharti A.K."/>
            <person name="Gaur A."/>
            <person name="Gupta V."/>
            <person name="Kumar D."/>
            <person name="Ravi V."/>
            <person name="Vij S."/>
            <person name="Kapur A."/>
            <person name="Khurana P."/>
            <person name="Khurana P."/>
            <person name="Khurana J.P."/>
            <person name="Tyagi A.K."/>
            <person name="Gaikwad K."/>
            <person name="Singh A."/>
            <person name="Dalal V."/>
            <person name="Srivastava S."/>
            <person name="Dixit A."/>
            <person name="Pal A.K."/>
            <person name="Ghazi I.A."/>
            <person name="Yadav M."/>
            <person name="Pandit A."/>
            <person name="Bhargava A."/>
            <person name="Sureshbabu K."/>
            <person name="Batra K."/>
            <person name="Sharma T.R."/>
            <person name="Mohapatra T."/>
            <person name="Singh N.K."/>
            <person name="Messing J."/>
            <person name="Nelson A.B."/>
            <person name="Fuks G."/>
            <person name="Kavchok S."/>
            <person name="Keizer G."/>
            <person name="Linton E."/>
            <person name="Llaca V."/>
            <person name="Song R."/>
            <person name="Tanyolac B."/>
            <person name="Young S."/>
            <person name="Ho-Il K."/>
            <person name="Hahn J.H."/>
            <person name="Sangsakoo G."/>
            <person name="Vanavichit A."/>
            <person name="de Mattos Luiz.A.T."/>
            <person name="Zimmer P.D."/>
            <person name="Malone G."/>
            <person name="Dellagostin O."/>
            <person name="de Oliveira A.C."/>
            <person name="Bevan M."/>
            <person name="Bancroft I."/>
            <person name="Minx P."/>
            <person name="Cordum H."/>
            <person name="Wilson R."/>
            <person name="Cheng Z."/>
            <person name="Jin W."/>
            <person name="Jiang J."/>
            <person name="Leong S.A."/>
            <person name="Iwama H."/>
            <person name="Gojobori T."/>
            <person name="Itoh T."/>
            <person name="Niimura Y."/>
            <person name="Fujii Y."/>
            <person name="Habara T."/>
            <person name="Sakai H."/>
            <person name="Sato Y."/>
            <person name="Wilson G."/>
            <person name="Kumar K."/>
            <person name="McCouch S."/>
            <person name="Juretic N."/>
            <person name="Hoen D."/>
            <person name="Wright S."/>
            <person name="Bruskiewich R."/>
            <person name="Bureau T."/>
            <person name="Miyao A."/>
            <person name="Hirochika H."/>
            <person name="Nishikawa T."/>
            <person name="Kadowaki K."/>
            <person name="Sugiura M."/>
            <person name="Burr B."/>
            <person name="Sasaki T."/>
        </authorList>
    </citation>
    <scope>NUCLEOTIDE SEQUENCE [LARGE SCALE GENOMIC DNA]</scope>
    <source>
        <strain evidence="4">cv. Nipponbare</strain>
    </source>
</reference>
<proteinExistence type="predicted"/>
<dbReference type="EMBL" id="AP004614">
    <property type="protein sequence ID" value="BAD88299.1"/>
    <property type="molecule type" value="Genomic_DNA"/>
</dbReference>
<reference evidence="3" key="8">
    <citation type="submission" date="2012-08" db="EMBL/GenBank/DDBJ databases">
        <title>The Second Rice Annotation Project Meeting (RAP2).</title>
        <authorList>
            <consortium name="The Rice Annotation Project (RAP)"/>
        </authorList>
    </citation>
    <scope>NUCLEOTIDE SEQUENCE</scope>
</reference>
<evidence type="ECO:0000313" key="3">
    <source>
        <dbReference type="EMBL" id="BAH91139.1"/>
    </source>
</evidence>
<organism evidence="2 4">
    <name type="scientific">Oryza sativa subsp. japonica</name>
    <name type="common">Rice</name>
    <dbReference type="NCBI Taxonomy" id="39947"/>
    <lineage>
        <taxon>Eukaryota</taxon>
        <taxon>Viridiplantae</taxon>
        <taxon>Streptophyta</taxon>
        <taxon>Embryophyta</taxon>
        <taxon>Tracheophyta</taxon>
        <taxon>Spermatophyta</taxon>
        <taxon>Magnoliopsida</taxon>
        <taxon>Liliopsida</taxon>
        <taxon>Poales</taxon>
        <taxon>Poaceae</taxon>
        <taxon>BOP clade</taxon>
        <taxon>Oryzoideae</taxon>
        <taxon>Oryzeae</taxon>
        <taxon>Oryzinae</taxon>
        <taxon>Oryza</taxon>
        <taxon>Oryza sativa</taxon>
    </lineage>
</organism>